<accession>A0AAN9PUD6</accession>
<evidence type="ECO:0000313" key="2">
    <source>
        <dbReference type="EMBL" id="KAK7311061.1"/>
    </source>
</evidence>
<feature type="compositionally biased region" description="Low complexity" evidence="1">
    <location>
        <begin position="42"/>
        <end position="55"/>
    </location>
</feature>
<evidence type="ECO:0000313" key="3">
    <source>
        <dbReference type="Proteomes" id="UP001359559"/>
    </source>
</evidence>
<comment type="caution">
    <text evidence="2">The sequence shown here is derived from an EMBL/GenBank/DDBJ whole genome shotgun (WGS) entry which is preliminary data.</text>
</comment>
<reference evidence="2 3" key="1">
    <citation type="submission" date="2024-01" db="EMBL/GenBank/DDBJ databases">
        <title>The genomes of 5 underutilized Papilionoideae crops provide insights into root nodulation and disease resistance.</title>
        <authorList>
            <person name="Yuan L."/>
        </authorList>
    </citation>
    <scope>NUCLEOTIDE SEQUENCE [LARGE SCALE GENOMIC DNA]</scope>
    <source>
        <strain evidence="2">LY-2023</strain>
        <tissue evidence="2">Leaf</tissue>
    </source>
</reference>
<keyword evidence="3" id="KW-1185">Reference proteome</keyword>
<name>A0AAN9PUD6_CLITE</name>
<feature type="region of interest" description="Disordered" evidence="1">
    <location>
        <begin position="1"/>
        <end position="75"/>
    </location>
</feature>
<organism evidence="2 3">
    <name type="scientific">Clitoria ternatea</name>
    <name type="common">Butterfly pea</name>
    <dbReference type="NCBI Taxonomy" id="43366"/>
    <lineage>
        <taxon>Eukaryota</taxon>
        <taxon>Viridiplantae</taxon>
        <taxon>Streptophyta</taxon>
        <taxon>Embryophyta</taxon>
        <taxon>Tracheophyta</taxon>
        <taxon>Spermatophyta</taxon>
        <taxon>Magnoliopsida</taxon>
        <taxon>eudicotyledons</taxon>
        <taxon>Gunneridae</taxon>
        <taxon>Pentapetalae</taxon>
        <taxon>rosids</taxon>
        <taxon>fabids</taxon>
        <taxon>Fabales</taxon>
        <taxon>Fabaceae</taxon>
        <taxon>Papilionoideae</taxon>
        <taxon>50 kb inversion clade</taxon>
        <taxon>NPAAA clade</taxon>
        <taxon>indigoferoid/millettioid clade</taxon>
        <taxon>Phaseoleae</taxon>
        <taxon>Clitoria</taxon>
    </lineage>
</organism>
<dbReference type="AlphaFoldDB" id="A0AAN9PUD6"/>
<gene>
    <name evidence="2" type="ORF">RJT34_08950</name>
</gene>
<sequence length="100" mass="10808">MVITASLEREKYLHQTQKEEGELSPPLPPLHPDGDQAGTTVASHASSRADSSSASPTPKSTFLDLRVPPLSASTSPYVRTCMTAMTPSQPDRSLRDFRLA</sequence>
<protein>
    <submittedName>
        <fullName evidence="2">Uncharacterized protein</fullName>
    </submittedName>
</protein>
<dbReference type="EMBL" id="JAYKXN010000002">
    <property type="protein sequence ID" value="KAK7311061.1"/>
    <property type="molecule type" value="Genomic_DNA"/>
</dbReference>
<proteinExistence type="predicted"/>
<evidence type="ECO:0000256" key="1">
    <source>
        <dbReference type="SAM" id="MobiDB-lite"/>
    </source>
</evidence>
<feature type="compositionally biased region" description="Basic and acidic residues" evidence="1">
    <location>
        <begin position="7"/>
        <end position="21"/>
    </location>
</feature>
<dbReference type="Proteomes" id="UP001359559">
    <property type="component" value="Unassembled WGS sequence"/>
</dbReference>
<feature type="compositionally biased region" description="Polar residues" evidence="1">
    <location>
        <begin position="81"/>
        <end position="91"/>
    </location>
</feature>
<feature type="region of interest" description="Disordered" evidence="1">
    <location>
        <begin position="81"/>
        <end position="100"/>
    </location>
</feature>